<feature type="signal peptide" evidence="12">
    <location>
        <begin position="1"/>
        <end position="26"/>
    </location>
</feature>
<feature type="binding site" evidence="9">
    <location>
        <position position="102"/>
    </location>
    <ligand>
        <name>Ca(2+)</name>
        <dbReference type="ChEBI" id="CHEBI:29108"/>
        <label>1</label>
    </ligand>
</feature>
<keyword evidence="12" id="KW-0732">Signal</keyword>
<feature type="domain" description="Plant heme peroxidase family profile" evidence="13">
    <location>
        <begin position="60"/>
        <end position="208"/>
    </location>
</feature>
<feature type="disulfide bond" evidence="10">
    <location>
        <begin position="103"/>
        <end position="108"/>
    </location>
</feature>
<dbReference type="InterPro" id="IPR000823">
    <property type="entry name" value="Peroxidase_pln"/>
</dbReference>
<feature type="binding site" evidence="9">
    <location>
        <position position="109"/>
    </location>
    <ligand>
        <name>Ca(2+)</name>
        <dbReference type="ChEBI" id="CHEBI:29108"/>
        <label>1</label>
    </ligand>
</feature>
<evidence type="ECO:0000256" key="5">
    <source>
        <dbReference type="ARBA" id="ARBA00023002"/>
    </source>
</evidence>
<evidence type="ECO:0000256" key="9">
    <source>
        <dbReference type="PIRSR" id="PIRSR600823-3"/>
    </source>
</evidence>
<evidence type="ECO:0000256" key="11">
    <source>
        <dbReference type="RuleBase" id="RU004241"/>
    </source>
</evidence>
<keyword evidence="9" id="KW-0106">Calcium</keyword>
<sequence>MGSCRGGVSTKRLLLLCCLLPLAAVARTYHAREAPLPVAQVLVATGAAAASGRRAPVRHELSLDFYAKTCPGVDQIVDNVTVPWFRNDAAADPAVLCLFYHDCFVEGCDASILIALTASNGVGNAAARPTVEMDMEENRNLPQEAFDMVEMAKAAVEKACPGVVTCADVLALVAWDFVHLLHTHVSPIPPSGKKGINSSLHHTKTRAF</sequence>
<feature type="binding site" evidence="9">
    <location>
        <position position="111"/>
    </location>
    <ligand>
        <name>Ca(2+)</name>
        <dbReference type="ChEBI" id="CHEBI:29108"/>
        <label>1</label>
    </ligand>
</feature>
<reference evidence="14" key="1">
    <citation type="journal article" date="2021" name="bioRxiv">
        <title>Whole Genome Assembly and Annotation of Northern Wild Rice, Zizania palustris L., Supports a Whole Genome Duplication in the Zizania Genus.</title>
        <authorList>
            <person name="Haas M."/>
            <person name="Kono T."/>
            <person name="Macchietto M."/>
            <person name="Millas R."/>
            <person name="McGilp L."/>
            <person name="Shao M."/>
            <person name="Duquette J."/>
            <person name="Hirsch C.N."/>
            <person name="Kimball J."/>
        </authorList>
    </citation>
    <scope>NUCLEOTIDE SEQUENCE</scope>
    <source>
        <tissue evidence="14">Fresh leaf tissue</tissue>
    </source>
</reference>
<accession>A0A8J5W571</accession>
<dbReference type="PANTHER" id="PTHR31235">
    <property type="entry name" value="PEROXIDASE 25-RELATED"/>
    <property type="match status" value="1"/>
</dbReference>
<name>A0A8J5W571_ZIZPA</name>
<evidence type="ECO:0000256" key="8">
    <source>
        <dbReference type="PIRSR" id="PIRSR600823-1"/>
    </source>
</evidence>
<evidence type="ECO:0000256" key="4">
    <source>
        <dbReference type="ARBA" id="ARBA00022723"/>
    </source>
</evidence>
<evidence type="ECO:0000256" key="1">
    <source>
        <dbReference type="ARBA" id="ARBA00001970"/>
    </source>
</evidence>
<organism evidence="14 15">
    <name type="scientific">Zizania palustris</name>
    <name type="common">Northern wild rice</name>
    <dbReference type="NCBI Taxonomy" id="103762"/>
    <lineage>
        <taxon>Eukaryota</taxon>
        <taxon>Viridiplantae</taxon>
        <taxon>Streptophyta</taxon>
        <taxon>Embryophyta</taxon>
        <taxon>Tracheophyta</taxon>
        <taxon>Spermatophyta</taxon>
        <taxon>Magnoliopsida</taxon>
        <taxon>Liliopsida</taxon>
        <taxon>Poales</taxon>
        <taxon>Poaceae</taxon>
        <taxon>BOP clade</taxon>
        <taxon>Oryzoideae</taxon>
        <taxon>Oryzeae</taxon>
        <taxon>Zizaniinae</taxon>
        <taxon>Zizania</taxon>
    </lineage>
</organism>
<dbReference type="InterPro" id="IPR002016">
    <property type="entry name" value="Haem_peroxidase"/>
</dbReference>
<feature type="binding site" evidence="9">
    <location>
        <position position="107"/>
    </location>
    <ligand>
        <name>Ca(2+)</name>
        <dbReference type="ChEBI" id="CHEBI:29108"/>
        <label>1</label>
    </ligand>
</feature>
<dbReference type="GO" id="GO:0046872">
    <property type="term" value="F:metal ion binding"/>
    <property type="evidence" value="ECO:0007669"/>
    <property type="project" value="UniProtKB-KW"/>
</dbReference>
<keyword evidence="4 9" id="KW-0479">Metal-binding</keyword>
<evidence type="ECO:0000259" key="13">
    <source>
        <dbReference type="PROSITE" id="PS50873"/>
    </source>
</evidence>
<feature type="active site" description="Proton acceptor" evidence="8">
    <location>
        <position position="101"/>
    </location>
</feature>
<keyword evidence="5" id="KW-0560">Oxidoreductase</keyword>
<evidence type="ECO:0000256" key="10">
    <source>
        <dbReference type="PIRSR" id="PIRSR600823-5"/>
    </source>
</evidence>
<comment type="cofactor">
    <cofactor evidence="9">
        <name>Ca(2+)</name>
        <dbReference type="ChEBI" id="CHEBI:29108"/>
    </cofactor>
    <text evidence="9">Binds 2 calcium ions per subunit.</text>
</comment>
<gene>
    <name evidence="14" type="ORF">GUJ93_ZPchr0007g6004</name>
</gene>
<keyword evidence="3" id="KW-0349">Heme</keyword>
<evidence type="ECO:0000313" key="15">
    <source>
        <dbReference type="Proteomes" id="UP000729402"/>
    </source>
</evidence>
<dbReference type="Pfam" id="PF00141">
    <property type="entry name" value="peroxidase"/>
    <property type="match status" value="1"/>
</dbReference>
<comment type="similarity">
    <text evidence="11">Belongs to the peroxidase family.</text>
</comment>
<comment type="caution">
    <text evidence="14">The sequence shown here is derived from an EMBL/GenBank/DDBJ whole genome shotgun (WGS) entry which is preliminary data.</text>
</comment>
<reference evidence="14" key="2">
    <citation type="submission" date="2021-02" db="EMBL/GenBank/DDBJ databases">
        <authorList>
            <person name="Kimball J.A."/>
            <person name="Haas M.W."/>
            <person name="Macchietto M."/>
            <person name="Kono T."/>
            <person name="Duquette J."/>
            <person name="Shao M."/>
        </authorList>
    </citation>
    <scope>NUCLEOTIDE SEQUENCE</scope>
    <source>
        <tissue evidence="14">Fresh leaf tissue</tissue>
    </source>
</reference>
<evidence type="ECO:0000313" key="14">
    <source>
        <dbReference type="EMBL" id="KAG8077494.1"/>
    </source>
</evidence>
<dbReference type="GO" id="GO:0006979">
    <property type="term" value="P:response to oxidative stress"/>
    <property type="evidence" value="ECO:0007669"/>
    <property type="project" value="InterPro"/>
</dbReference>
<proteinExistence type="inferred from homology"/>
<feature type="binding site" evidence="9">
    <location>
        <position position="105"/>
    </location>
    <ligand>
        <name>Ca(2+)</name>
        <dbReference type="ChEBI" id="CHEBI:29108"/>
        <label>1</label>
    </ligand>
</feature>
<protein>
    <recommendedName>
        <fullName evidence="13">Plant heme peroxidase family profile domain-containing protein</fullName>
    </recommendedName>
</protein>
<dbReference type="AlphaFoldDB" id="A0A8J5W571"/>
<evidence type="ECO:0000256" key="12">
    <source>
        <dbReference type="SAM" id="SignalP"/>
    </source>
</evidence>
<comment type="cofactor">
    <cofactor evidence="1">
        <name>heme b</name>
        <dbReference type="ChEBI" id="CHEBI:60344"/>
    </cofactor>
</comment>
<keyword evidence="15" id="KW-1185">Reference proteome</keyword>
<evidence type="ECO:0000256" key="2">
    <source>
        <dbReference type="ARBA" id="ARBA00022559"/>
    </source>
</evidence>
<feature type="disulfide bond" evidence="10">
    <location>
        <begin position="70"/>
        <end position="160"/>
    </location>
</feature>
<keyword evidence="6" id="KW-0408">Iron</keyword>
<dbReference type="OrthoDB" id="2113341at2759"/>
<feature type="binding site" evidence="9">
    <location>
        <position position="132"/>
    </location>
    <ligand>
        <name>Ca(2+)</name>
        <dbReference type="ChEBI" id="CHEBI:29108"/>
        <label>1</label>
    </ligand>
</feature>
<dbReference type="GO" id="GO:0020037">
    <property type="term" value="F:heme binding"/>
    <property type="evidence" value="ECO:0007669"/>
    <property type="project" value="InterPro"/>
</dbReference>
<evidence type="ECO:0000256" key="6">
    <source>
        <dbReference type="ARBA" id="ARBA00023004"/>
    </source>
</evidence>
<evidence type="ECO:0000256" key="7">
    <source>
        <dbReference type="ARBA" id="ARBA00023324"/>
    </source>
</evidence>
<keyword evidence="2" id="KW-0575">Peroxidase</keyword>
<dbReference type="PROSITE" id="PS50873">
    <property type="entry name" value="PEROXIDASE_4"/>
    <property type="match status" value="1"/>
</dbReference>
<dbReference type="Proteomes" id="UP000729402">
    <property type="component" value="Unassembled WGS sequence"/>
</dbReference>
<dbReference type="GO" id="GO:0042744">
    <property type="term" value="P:hydrogen peroxide catabolic process"/>
    <property type="evidence" value="ECO:0007669"/>
    <property type="project" value="UniProtKB-KW"/>
</dbReference>
<dbReference type="EMBL" id="JAAALK010000282">
    <property type="protein sequence ID" value="KAG8077494.1"/>
    <property type="molecule type" value="Genomic_DNA"/>
</dbReference>
<evidence type="ECO:0000256" key="3">
    <source>
        <dbReference type="ARBA" id="ARBA00022617"/>
    </source>
</evidence>
<keyword evidence="10" id="KW-1015">Disulfide bond</keyword>
<keyword evidence="7" id="KW-0376">Hydrogen peroxide</keyword>
<dbReference type="GO" id="GO:0004601">
    <property type="term" value="F:peroxidase activity"/>
    <property type="evidence" value="ECO:0007669"/>
    <property type="project" value="UniProtKB-KW"/>
</dbReference>
<feature type="chain" id="PRO_5035310821" description="Plant heme peroxidase family profile domain-containing protein" evidence="12">
    <location>
        <begin position="27"/>
        <end position="208"/>
    </location>
</feature>